<dbReference type="CDD" id="cd16917">
    <property type="entry name" value="HATPase_UhpB-NarQ-NarX-like"/>
    <property type="match status" value="1"/>
</dbReference>
<dbReference type="OrthoDB" id="5241784at2"/>
<dbReference type="STRING" id="1194083.BN12_1400005"/>
<dbReference type="GO" id="GO:0016020">
    <property type="term" value="C:membrane"/>
    <property type="evidence" value="ECO:0007669"/>
    <property type="project" value="InterPro"/>
</dbReference>
<gene>
    <name evidence="7" type="ORF">BN12_1400005</name>
</gene>
<dbReference type="RefSeq" id="WP_053080043.1">
    <property type="nucleotide sequence ID" value="NZ_HF570958.1"/>
</dbReference>
<evidence type="ECO:0000313" key="7">
    <source>
        <dbReference type="EMBL" id="CCH76702.1"/>
    </source>
</evidence>
<feature type="transmembrane region" description="Helical" evidence="5">
    <location>
        <begin position="93"/>
        <end position="111"/>
    </location>
</feature>
<accession>A0A077LVB8</accession>
<feature type="domain" description="Signal transduction histidine kinase subgroup 3 dimerisation and phosphoacceptor" evidence="6">
    <location>
        <begin position="200"/>
        <end position="265"/>
    </location>
</feature>
<dbReference type="PANTHER" id="PTHR24421:SF63">
    <property type="entry name" value="SENSOR HISTIDINE KINASE DESK"/>
    <property type="match status" value="1"/>
</dbReference>
<dbReference type="SUPFAM" id="SSF55874">
    <property type="entry name" value="ATPase domain of HSP90 chaperone/DNA topoisomerase II/histidine kinase"/>
    <property type="match status" value="1"/>
</dbReference>
<protein>
    <submittedName>
        <fullName evidence="7">Putative two-component system sensor kinase</fullName>
    </submittedName>
</protein>
<feature type="transmembrane region" description="Helical" evidence="5">
    <location>
        <begin position="47"/>
        <end position="66"/>
    </location>
</feature>
<evidence type="ECO:0000256" key="5">
    <source>
        <dbReference type="SAM" id="Phobius"/>
    </source>
</evidence>
<dbReference type="PANTHER" id="PTHR24421">
    <property type="entry name" value="NITRATE/NITRITE SENSOR PROTEIN NARX-RELATED"/>
    <property type="match status" value="1"/>
</dbReference>
<evidence type="ECO:0000256" key="2">
    <source>
        <dbReference type="ARBA" id="ARBA00022777"/>
    </source>
</evidence>
<dbReference type="Pfam" id="PF07730">
    <property type="entry name" value="HisKA_3"/>
    <property type="match status" value="1"/>
</dbReference>
<evidence type="ECO:0000256" key="4">
    <source>
        <dbReference type="SAM" id="MobiDB-lite"/>
    </source>
</evidence>
<keyword evidence="5" id="KW-0472">Membrane</keyword>
<keyword evidence="5" id="KW-1133">Transmembrane helix</keyword>
<feature type="region of interest" description="Disordered" evidence="4">
    <location>
        <begin position="387"/>
        <end position="426"/>
    </location>
</feature>
<evidence type="ECO:0000256" key="1">
    <source>
        <dbReference type="ARBA" id="ARBA00022679"/>
    </source>
</evidence>
<dbReference type="InterPro" id="IPR036890">
    <property type="entry name" value="HATPase_C_sf"/>
</dbReference>
<dbReference type="Proteomes" id="UP000035721">
    <property type="component" value="Unassembled WGS sequence"/>
</dbReference>
<dbReference type="GO" id="GO:0000155">
    <property type="term" value="F:phosphorelay sensor kinase activity"/>
    <property type="evidence" value="ECO:0007669"/>
    <property type="project" value="InterPro"/>
</dbReference>
<evidence type="ECO:0000259" key="6">
    <source>
        <dbReference type="Pfam" id="PF07730"/>
    </source>
</evidence>
<feature type="transmembrane region" description="Helical" evidence="5">
    <location>
        <begin position="19"/>
        <end position="35"/>
    </location>
</feature>
<evidence type="ECO:0000256" key="3">
    <source>
        <dbReference type="ARBA" id="ARBA00023012"/>
    </source>
</evidence>
<organism evidence="7 8">
    <name type="scientific">Nostocoides japonicum T1-X7</name>
    <dbReference type="NCBI Taxonomy" id="1194083"/>
    <lineage>
        <taxon>Bacteria</taxon>
        <taxon>Bacillati</taxon>
        <taxon>Actinomycetota</taxon>
        <taxon>Actinomycetes</taxon>
        <taxon>Micrococcales</taxon>
        <taxon>Intrasporangiaceae</taxon>
        <taxon>Nostocoides</taxon>
    </lineage>
</organism>
<keyword evidence="5" id="KW-0812">Transmembrane</keyword>
<keyword evidence="1" id="KW-0808">Transferase</keyword>
<comment type="caution">
    <text evidence="7">The sequence shown here is derived from an EMBL/GenBank/DDBJ whole genome shotgun (WGS) entry which is preliminary data.</text>
</comment>
<dbReference type="InterPro" id="IPR050482">
    <property type="entry name" value="Sensor_HK_TwoCompSys"/>
</dbReference>
<feature type="compositionally biased region" description="Low complexity" evidence="4">
    <location>
        <begin position="387"/>
        <end position="420"/>
    </location>
</feature>
<feature type="transmembrane region" description="Helical" evidence="5">
    <location>
        <begin position="118"/>
        <end position="145"/>
    </location>
</feature>
<keyword evidence="3" id="KW-0902">Two-component regulatory system</keyword>
<dbReference type="GO" id="GO:0046983">
    <property type="term" value="F:protein dimerization activity"/>
    <property type="evidence" value="ECO:0007669"/>
    <property type="project" value="InterPro"/>
</dbReference>
<feature type="transmembrane region" description="Helical" evidence="5">
    <location>
        <begin position="160"/>
        <end position="179"/>
    </location>
</feature>
<dbReference type="InterPro" id="IPR011712">
    <property type="entry name" value="Sig_transdc_His_kin_sub3_dim/P"/>
</dbReference>
<sequence length="426" mass="45230">MKDSETPRWTIRGVALPEWPYTAIFFTSIWLVYLLDPIKAAWELRHTTAGVVGIVTTVAFAVVYMWHFMVSRRFAWGVDPGQPVDGGSSVRRYLRYALLAALALSSTLAVGQEGTTTWVFVAVAGLWTFGFIVGVAVSAAIAVAYEICIYHVPGWHRDNGVSLAIALAVLAVGGGMLAARRQRDLAAARRENAWLLVQEERNRMARDLHDILGHSLTVITVKAELAGRLVEVAPERAKVEIESLETLAREALADVRGAVEGFREISLAGELARAREALGAAGIEARLPRSVDEIPADVRELYAWAIREGVTNVIRHSNARQCSVTMSDRELSIVDDGPGEATTGAGNGLRGLRERASAVGAVLETTGGPDGFRVRIVVPSVEAIPSGSAAGDSARAAGSAAAGDSLAGGATTAGGRAYGAPVEVQR</sequence>
<keyword evidence="2 7" id="KW-0418">Kinase</keyword>
<evidence type="ECO:0000313" key="8">
    <source>
        <dbReference type="Proteomes" id="UP000035721"/>
    </source>
</evidence>
<dbReference type="Gene3D" id="1.20.5.1930">
    <property type="match status" value="1"/>
</dbReference>
<name>A0A077LVB8_9MICO</name>
<dbReference type="EMBL" id="CAJB01000047">
    <property type="protein sequence ID" value="CCH76702.1"/>
    <property type="molecule type" value="Genomic_DNA"/>
</dbReference>
<proteinExistence type="predicted"/>
<keyword evidence="8" id="KW-1185">Reference proteome</keyword>
<reference evidence="7 8" key="1">
    <citation type="journal article" date="2013" name="ISME J.">
        <title>A metabolic model for members of the genus Tetrasphaera involved in enhanced biological phosphorus removal.</title>
        <authorList>
            <person name="Kristiansen R."/>
            <person name="Nguyen H.T.T."/>
            <person name="Saunders A.M."/>
            <person name="Nielsen J.L."/>
            <person name="Wimmer R."/>
            <person name="Le V.Q."/>
            <person name="McIlroy S.J."/>
            <person name="Petrovski S."/>
            <person name="Seviour R.J."/>
            <person name="Calteau A."/>
            <person name="Nielsen K.L."/>
            <person name="Nielsen P.H."/>
        </authorList>
    </citation>
    <scope>NUCLEOTIDE SEQUENCE [LARGE SCALE GENOMIC DNA]</scope>
    <source>
        <strain evidence="7 8">T1-X7</strain>
    </source>
</reference>
<dbReference type="Gene3D" id="3.30.565.10">
    <property type="entry name" value="Histidine kinase-like ATPase, C-terminal domain"/>
    <property type="match status" value="1"/>
</dbReference>
<dbReference type="AlphaFoldDB" id="A0A077LVB8"/>